<proteinExistence type="predicted"/>
<reference evidence="2 3" key="1">
    <citation type="submission" date="2019-03" db="EMBL/GenBank/DDBJ databases">
        <title>First draft genome of Liparis tanakae, snailfish: a comprehensive survey of snailfish specific genes.</title>
        <authorList>
            <person name="Kim W."/>
            <person name="Song I."/>
            <person name="Jeong J.-H."/>
            <person name="Kim D."/>
            <person name="Kim S."/>
            <person name="Ryu S."/>
            <person name="Song J.Y."/>
            <person name="Lee S.K."/>
        </authorList>
    </citation>
    <scope>NUCLEOTIDE SEQUENCE [LARGE SCALE GENOMIC DNA]</scope>
    <source>
        <tissue evidence="2">Muscle</tissue>
    </source>
</reference>
<keyword evidence="3" id="KW-1185">Reference proteome</keyword>
<feature type="region of interest" description="Disordered" evidence="1">
    <location>
        <begin position="83"/>
        <end position="117"/>
    </location>
</feature>
<name>A0A4Z2J0A7_9TELE</name>
<sequence>MQSLSISSGSTVASRPGSGLCAALRPKLPCRSRGCCLRLSASSSCITPPTYCAALGETEFMPLSPQSGALLLLIATQNCDDTASKKQQNETQSGFTRSHTRSHAGNYTLRQTELDIG</sequence>
<gene>
    <name evidence="2" type="ORF">EYF80_006124</name>
</gene>
<evidence type="ECO:0000256" key="1">
    <source>
        <dbReference type="SAM" id="MobiDB-lite"/>
    </source>
</evidence>
<accession>A0A4Z2J0A7</accession>
<comment type="caution">
    <text evidence="2">The sequence shown here is derived from an EMBL/GenBank/DDBJ whole genome shotgun (WGS) entry which is preliminary data.</text>
</comment>
<dbReference type="AlphaFoldDB" id="A0A4Z2J0A7"/>
<evidence type="ECO:0000313" key="3">
    <source>
        <dbReference type="Proteomes" id="UP000314294"/>
    </source>
</evidence>
<protein>
    <submittedName>
        <fullName evidence="2">Uncharacterized protein</fullName>
    </submittedName>
</protein>
<evidence type="ECO:0000313" key="2">
    <source>
        <dbReference type="EMBL" id="TNN83606.1"/>
    </source>
</evidence>
<feature type="compositionally biased region" description="Polar residues" evidence="1">
    <location>
        <begin position="89"/>
        <end position="111"/>
    </location>
</feature>
<organism evidence="2 3">
    <name type="scientific">Liparis tanakae</name>
    <name type="common">Tanaka's snailfish</name>
    <dbReference type="NCBI Taxonomy" id="230148"/>
    <lineage>
        <taxon>Eukaryota</taxon>
        <taxon>Metazoa</taxon>
        <taxon>Chordata</taxon>
        <taxon>Craniata</taxon>
        <taxon>Vertebrata</taxon>
        <taxon>Euteleostomi</taxon>
        <taxon>Actinopterygii</taxon>
        <taxon>Neopterygii</taxon>
        <taxon>Teleostei</taxon>
        <taxon>Neoteleostei</taxon>
        <taxon>Acanthomorphata</taxon>
        <taxon>Eupercaria</taxon>
        <taxon>Perciformes</taxon>
        <taxon>Cottioidei</taxon>
        <taxon>Cottales</taxon>
        <taxon>Liparidae</taxon>
        <taxon>Liparis</taxon>
    </lineage>
</organism>
<dbReference type="EMBL" id="SRLO01000032">
    <property type="protein sequence ID" value="TNN83606.1"/>
    <property type="molecule type" value="Genomic_DNA"/>
</dbReference>
<dbReference type="Proteomes" id="UP000314294">
    <property type="component" value="Unassembled WGS sequence"/>
</dbReference>